<feature type="region of interest" description="Disordered" evidence="8">
    <location>
        <begin position="418"/>
        <end position="453"/>
    </location>
</feature>
<organism evidence="10 11">
    <name type="scientific">Tropilaelaps mercedesae</name>
    <dbReference type="NCBI Taxonomy" id="418985"/>
    <lineage>
        <taxon>Eukaryota</taxon>
        <taxon>Metazoa</taxon>
        <taxon>Ecdysozoa</taxon>
        <taxon>Arthropoda</taxon>
        <taxon>Chelicerata</taxon>
        <taxon>Arachnida</taxon>
        <taxon>Acari</taxon>
        <taxon>Parasitiformes</taxon>
        <taxon>Mesostigmata</taxon>
        <taxon>Gamasina</taxon>
        <taxon>Dermanyssoidea</taxon>
        <taxon>Laelapidae</taxon>
        <taxon>Tropilaelaps</taxon>
    </lineage>
</organism>
<protein>
    <recommendedName>
        <fullName evidence="9">C2H2-type domain-containing protein</fullName>
    </recommendedName>
</protein>
<evidence type="ECO:0000256" key="1">
    <source>
        <dbReference type="ARBA" id="ARBA00004123"/>
    </source>
</evidence>
<evidence type="ECO:0000256" key="3">
    <source>
        <dbReference type="ARBA" id="ARBA00022737"/>
    </source>
</evidence>
<gene>
    <name evidence="10" type="ORF">BIW11_13934</name>
</gene>
<evidence type="ECO:0000256" key="6">
    <source>
        <dbReference type="ARBA" id="ARBA00023242"/>
    </source>
</evidence>
<evidence type="ECO:0000259" key="9">
    <source>
        <dbReference type="PROSITE" id="PS50157"/>
    </source>
</evidence>
<evidence type="ECO:0000313" key="11">
    <source>
        <dbReference type="Proteomes" id="UP000192247"/>
    </source>
</evidence>
<dbReference type="InParanoid" id="A0A1V9WZN3"/>
<dbReference type="InterPro" id="IPR050888">
    <property type="entry name" value="ZnF_C2H2-type_TF"/>
</dbReference>
<feature type="domain" description="C2H2-type" evidence="9">
    <location>
        <begin position="1201"/>
        <end position="1229"/>
    </location>
</feature>
<accession>A0A1V9WZN3</accession>
<dbReference type="PANTHER" id="PTHR24406">
    <property type="entry name" value="TRANSCRIPTIONAL REPRESSOR CTCFL-RELATED"/>
    <property type="match status" value="1"/>
</dbReference>
<proteinExistence type="predicted"/>
<keyword evidence="4 7" id="KW-0863">Zinc-finger</keyword>
<evidence type="ECO:0000256" key="8">
    <source>
        <dbReference type="SAM" id="MobiDB-lite"/>
    </source>
</evidence>
<dbReference type="GO" id="GO:0008270">
    <property type="term" value="F:zinc ion binding"/>
    <property type="evidence" value="ECO:0007669"/>
    <property type="project" value="UniProtKB-KW"/>
</dbReference>
<feature type="compositionally biased region" description="Basic and acidic residues" evidence="8">
    <location>
        <begin position="292"/>
        <end position="310"/>
    </location>
</feature>
<keyword evidence="11" id="KW-1185">Reference proteome</keyword>
<dbReference type="EMBL" id="MNPL01031198">
    <property type="protein sequence ID" value="OQR66775.1"/>
    <property type="molecule type" value="Genomic_DNA"/>
</dbReference>
<keyword evidence="6" id="KW-0539">Nucleus</keyword>
<evidence type="ECO:0000256" key="4">
    <source>
        <dbReference type="ARBA" id="ARBA00022771"/>
    </source>
</evidence>
<feature type="compositionally biased region" description="Basic and acidic residues" evidence="8">
    <location>
        <begin position="418"/>
        <end position="429"/>
    </location>
</feature>
<feature type="region of interest" description="Disordered" evidence="8">
    <location>
        <begin position="286"/>
        <end position="311"/>
    </location>
</feature>
<evidence type="ECO:0000256" key="7">
    <source>
        <dbReference type="PROSITE-ProRule" id="PRU00042"/>
    </source>
</evidence>
<dbReference type="OrthoDB" id="7956917at2759"/>
<keyword evidence="3" id="KW-0677">Repeat</keyword>
<feature type="region of interest" description="Disordered" evidence="8">
    <location>
        <begin position="964"/>
        <end position="985"/>
    </location>
</feature>
<dbReference type="InterPro" id="IPR013087">
    <property type="entry name" value="Znf_C2H2_type"/>
</dbReference>
<evidence type="ECO:0000256" key="2">
    <source>
        <dbReference type="ARBA" id="ARBA00022723"/>
    </source>
</evidence>
<reference evidence="10 11" key="1">
    <citation type="journal article" date="2017" name="Gigascience">
        <title>Draft genome of the honey bee ectoparasitic mite, Tropilaelaps mercedesae, is shaped by the parasitic life history.</title>
        <authorList>
            <person name="Dong X."/>
            <person name="Armstrong S.D."/>
            <person name="Xia D."/>
            <person name="Makepeace B.L."/>
            <person name="Darby A.C."/>
            <person name="Kadowaki T."/>
        </authorList>
    </citation>
    <scope>NUCLEOTIDE SEQUENCE [LARGE SCALE GENOMIC DNA]</scope>
    <source>
        <strain evidence="10">Wuxi-XJTLU</strain>
    </source>
</reference>
<sequence length="1230" mass="138549">MSCTTKTTSPLVVVSCGTAYASRGAWAKPCNGSQPASVKREVAAFDSGEVYQNDLVASQEQFLDKAKTCQGRPIITVAVPRSNRPSGSGDPRDSQKLPHADGITSALLAAESSRFTLLLQTQPDCPLLPLVQEAQWCWPPKEEVHGERATIACADNVERCRLCVQHALCRSLPAALRDKYTRHDHAYCGHLSGTNDASVVETVVQYMIEERYAESFARLWQRSTVKSNLFPSHSSHSLEGDFLGETDLPSHVQVEDMEMSHLSGAAKFDEVEVIAMDWVEEDPAMTNTNAVDGRDEGHWSGEEMPSRQENEEGEMLFEMKTATGRTRIRPNNDIVIEKRIVSRADTASPAFATAFPDDLNSPAAFAARRSRSSQCVDVGNVGCCRSRRSSDEDDEDILEISMEVLNFIVQRTHDEVEASRRKRAGDRAPAKMRSAFQHRRISAPSGAHWKTAADRRTTRGLKIDFVKLDSYDDEVNERVANDEMAWREGVETRCSASVSKGLAAGRKRKAKGLRPPMPNKWIRRDSAITDGAVESDAEDPGRSEVPAGEYTAEAAQFFSQYPDFRPEMLEEATDRSSCVCVACDPKMKRLRRQENYLSESDFFKTARFVSRLSAPRDDAVLDQKEFEQQVVSPPSSSSSDEESTSSLSPTHEPSMSSGPVPGTATKSRCSPKAAESQHHECPFCGEKHGSTEALQRHLPVHEYKGGKTPISSRCSVCDIFFRDLRVMDGVLYDVPLEHHSRRRDQHERRHRSDALNCVYPQCRNYVFGSRQRLAVHMELHRQAVVIGGVERWELNERRDTLKDQLGQPHISCEFCLVEFNWRTRMSGMSTHVERFTRHRERHMHYEMLGEPWHCALEGCSRSFDEQADLEEHMWLSHAVNCYCGTCDWIVWGDAADVHLHRKNCKGFLPAYGHAEAAARKDSVVVVNSSKVLVKAIKTVNLTGDGKATQQAFILKSNLPRVTDQPTDFDHHPSAPPLPSKTFPHNAPIDSMTLRARGRPKLLKHFPKSGVVRDSNSAASAVHLMNFSFYCEFCGAPFRRHHAKQHQLHVENHMPDRALTCVFDDCGLKFARREELHAHVKTKLSTCRYCRCVLFEGYKKHISACRVLHEMEKQKLHRERVAEVGQRPDDERRDLCWGSNGQLLSATGALQPEEAQTEFLRNMGLTKGSVESIREKERVREQLRSQTHVANGKGRRSCTLSVSCSRCGQVFRNSLNLKQHLREYHDDSNNR</sequence>
<dbReference type="GO" id="GO:0005634">
    <property type="term" value="C:nucleus"/>
    <property type="evidence" value="ECO:0007669"/>
    <property type="project" value="UniProtKB-SubCell"/>
</dbReference>
<dbReference type="SMART" id="SM00355">
    <property type="entry name" value="ZnF_C2H2"/>
    <property type="match status" value="6"/>
</dbReference>
<dbReference type="Proteomes" id="UP000192247">
    <property type="component" value="Unassembled WGS sequence"/>
</dbReference>
<dbReference type="PROSITE" id="PS50157">
    <property type="entry name" value="ZINC_FINGER_C2H2_2"/>
    <property type="match status" value="2"/>
</dbReference>
<dbReference type="PROSITE" id="PS00028">
    <property type="entry name" value="ZINC_FINGER_C2H2_1"/>
    <property type="match status" value="2"/>
</dbReference>
<feature type="domain" description="C2H2-type" evidence="9">
    <location>
        <begin position="852"/>
        <end position="878"/>
    </location>
</feature>
<comment type="subcellular location">
    <subcellularLocation>
        <location evidence="1">Nucleus</location>
    </subcellularLocation>
</comment>
<evidence type="ECO:0000256" key="5">
    <source>
        <dbReference type="ARBA" id="ARBA00022833"/>
    </source>
</evidence>
<evidence type="ECO:0000313" key="10">
    <source>
        <dbReference type="EMBL" id="OQR66775.1"/>
    </source>
</evidence>
<comment type="caution">
    <text evidence="10">The sequence shown here is derived from an EMBL/GenBank/DDBJ whole genome shotgun (WGS) entry which is preliminary data.</text>
</comment>
<name>A0A1V9WZN3_9ACAR</name>
<keyword evidence="5" id="KW-0862">Zinc</keyword>
<dbReference type="AlphaFoldDB" id="A0A1V9WZN3"/>
<feature type="compositionally biased region" description="Low complexity" evidence="8">
    <location>
        <begin position="632"/>
        <end position="650"/>
    </location>
</feature>
<feature type="region of interest" description="Disordered" evidence="8">
    <location>
        <begin position="626"/>
        <end position="671"/>
    </location>
</feature>
<keyword evidence="2" id="KW-0479">Metal-binding</keyword>